<gene>
    <name evidence="2" type="ORF">PVL29_010814</name>
</gene>
<proteinExistence type="predicted"/>
<evidence type="ECO:0000256" key="1">
    <source>
        <dbReference type="SAM" id="MobiDB-lite"/>
    </source>
</evidence>
<organism evidence="2 3">
    <name type="scientific">Vitis rotundifolia</name>
    <name type="common">Muscadine grape</name>
    <dbReference type="NCBI Taxonomy" id="103349"/>
    <lineage>
        <taxon>Eukaryota</taxon>
        <taxon>Viridiplantae</taxon>
        <taxon>Streptophyta</taxon>
        <taxon>Embryophyta</taxon>
        <taxon>Tracheophyta</taxon>
        <taxon>Spermatophyta</taxon>
        <taxon>Magnoliopsida</taxon>
        <taxon>eudicotyledons</taxon>
        <taxon>Gunneridae</taxon>
        <taxon>Pentapetalae</taxon>
        <taxon>rosids</taxon>
        <taxon>Vitales</taxon>
        <taxon>Vitaceae</taxon>
        <taxon>Viteae</taxon>
        <taxon>Vitis</taxon>
    </lineage>
</organism>
<dbReference type="PANTHER" id="PTHR34285:SF3">
    <property type="entry name" value="OS08G0510800 PROTEIN"/>
    <property type="match status" value="1"/>
</dbReference>
<feature type="compositionally biased region" description="Basic and acidic residues" evidence="1">
    <location>
        <begin position="312"/>
        <end position="326"/>
    </location>
</feature>
<comment type="caution">
    <text evidence="2">The sequence shown here is derived from an EMBL/GenBank/DDBJ whole genome shotgun (WGS) entry which is preliminary data.</text>
</comment>
<reference evidence="2 3" key="1">
    <citation type="journal article" date="2023" name="BMC Biotechnol.">
        <title>Vitis rotundifolia cv Carlos genome sequencing.</title>
        <authorList>
            <person name="Huff M."/>
            <person name="Hulse-Kemp A."/>
            <person name="Scheffler B."/>
            <person name="Youngblood R."/>
            <person name="Simpson S."/>
            <person name="Babiker E."/>
            <person name="Staton M."/>
        </authorList>
    </citation>
    <scope>NUCLEOTIDE SEQUENCE [LARGE SCALE GENOMIC DNA]</scope>
    <source>
        <tissue evidence="2">Leaf</tissue>
    </source>
</reference>
<name>A0AA38ZW90_VITRO</name>
<feature type="region of interest" description="Disordered" evidence="1">
    <location>
        <begin position="249"/>
        <end position="269"/>
    </location>
</feature>
<evidence type="ECO:0000313" key="3">
    <source>
        <dbReference type="Proteomes" id="UP001168098"/>
    </source>
</evidence>
<accession>A0AA38ZW90</accession>
<protein>
    <submittedName>
        <fullName evidence="2">Uncharacterized protein</fullName>
    </submittedName>
</protein>
<dbReference type="PANTHER" id="PTHR34285">
    <property type="entry name" value="OS08G0510800 PROTEIN"/>
    <property type="match status" value="1"/>
</dbReference>
<dbReference type="Proteomes" id="UP001168098">
    <property type="component" value="Unassembled WGS sequence"/>
</dbReference>
<dbReference type="AlphaFoldDB" id="A0AA38ZW90"/>
<keyword evidence="3" id="KW-1185">Reference proteome</keyword>
<feature type="compositionally biased region" description="Basic and acidic residues" evidence="1">
    <location>
        <begin position="333"/>
        <end position="361"/>
    </location>
</feature>
<evidence type="ECO:0000313" key="2">
    <source>
        <dbReference type="EMBL" id="KAJ9695518.1"/>
    </source>
</evidence>
<feature type="region of interest" description="Disordered" evidence="1">
    <location>
        <begin position="304"/>
        <end position="370"/>
    </location>
</feature>
<dbReference type="EMBL" id="JARBHA010000008">
    <property type="protein sequence ID" value="KAJ9695518.1"/>
    <property type="molecule type" value="Genomic_DNA"/>
</dbReference>
<feature type="compositionally biased region" description="Basic and acidic residues" evidence="1">
    <location>
        <begin position="249"/>
        <end position="258"/>
    </location>
</feature>
<sequence>MKASLKFREDQKPLFRAKVPINVLGLPFQSGIVAGESKELTLSLASFFDSGPSLKLAYRPNDSWNPFSLIVKTGSGAFGSPNSSSMMMTAEFNMLGHGNPSFFLHFKPRFGDFCIKKSQSSAFVNHILKSEPNAVVSDEEDGTVEVVEKSEGCFPDNGVFSGNKIGVSPPEGVSAAGVINGLFSGVDLSASTVLPVRKGAVLSFRWGLRIPAEVKTALTENGARNSTSAISFRKIPFLVMNKIGIEHVDSGDSKEDAKPSPPSNLTGNADMVETSMMVKRHLEVLQAENGLLKKSIDDLRSEFATSPFTPHRPIDSGKYRESDRTGSKPYAGKTDRRSSSGDKKGQSNEGDFIHLNEELKKPTGLTGIGA</sequence>